<gene>
    <name evidence="1" type="ORF">PHJA_001765000</name>
</gene>
<dbReference type="EMBL" id="BMAC01000426">
    <property type="protein sequence ID" value="GFP96209.1"/>
    <property type="molecule type" value="Genomic_DNA"/>
</dbReference>
<organism evidence="1 2">
    <name type="scientific">Phtheirospermum japonicum</name>
    <dbReference type="NCBI Taxonomy" id="374723"/>
    <lineage>
        <taxon>Eukaryota</taxon>
        <taxon>Viridiplantae</taxon>
        <taxon>Streptophyta</taxon>
        <taxon>Embryophyta</taxon>
        <taxon>Tracheophyta</taxon>
        <taxon>Spermatophyta</taxon>
        <taxon>Magnoliopsida</taxon>
        <taxon>eudicotyledons</taxon>
        <taxon>Gunneridae</taxon>
        <taxon>Pentapetalae</taxon>
        <taxon>asterids</taxon>
        <taxon>lamiids</taxon>
        <taxon>Lamiales</taxon>
        <taxon>Orobanchaceae</taxon>
        <taxon>Orobanchaceae incertae sedis</taxon>
        <taxon>Phtheirospermum</taxon>
    </lineage>
</organism>
<dbReference type="AlphaFoldDB" id="A0A830CAC4"/>
<dbReference type="Proteomes" id="UP000653305">
    <property type="component" value="Unassembled WGS sequence"/>
</dbReference>
<comment type="caution">
    <text evidence="1">The sequence shown here is derived from an EMBL/GenBank/DDBJ whole genome shotgun (WGS) entry which is preliminary data.</text>
</comment>
<sequence>MFDSDYHICVRISGDIERRRKGRRQGYNGKALILGVGTDTLLCRALNSGTTSPETSTTMVCCRWRPALYVAFGTGGAYAPTAEPPNIPEICYDEMFMSSNVNEERNIQTVGTSETLPDNLFRCSTDAFGMGSQVFAHDSMPSSSTDLEHSSAVVVQCLAQFNDKVSDRPNITMGDNRLSQYISTSSHLRRHYCDYKISIV</sequence>
<protein>
    <submittedName>
        <fullName evidence="1">Uncharacterized protein</fullName>
    </submittedName>
</protein>
<name>A0A830CAC4_9LAMI</name>
<keyword evidence="2" id="KW-1185">Reference proteome</keyword>
<accession>A0A830CAC4</accession>
<proteinExistence type="predicted"/>
<reference evidence="1" key="1">
    <citation type="submission" date="2020-07" db="EMBL/GenBank/DDBJ databases">
        <title>Ethylene signaling mediates host invasion by parasitic plants.</title>
        <authorList>
            <person name="Yoshida S."/>
        </authorList>
    </citation>
    <scope>NUCLEOTIDE SEQUENCE</scope>
    <source>
        <strain evidence="1">Okayama</strain>
    </source>
</reference>
<evidence type="ECO:0000313" key="2">
    <source>
        <dbReference type="Proteomes" id="UP000653305"/>
    </source>
</evidence>
<evidence type="ECO:0000313" key="1">
    <source>
        <dbReference type="EMBL" id="GFP96209.1"/>
    </source>
</evidence>